<dbReference type="RefSeq" id="XP_002737895.1">
    <property type="nucleotide sequence ID" value="XM_002737849.2"/>
</dbReference>
<dbReference type="Gene3D" id="1.25.40.10">
    <property type="entry name" value="Tetratricopeptide repeat domain"/>
    <property type="match status" value="2"/>
</dbReference>
<evidence type="ECO:0000313" key="2">
    <source>
        <dbReference type="Proteomes" id="UP000694865"/>
    </source>
</evidence>
<dbReference type="Pfam" id="PF08238">
    <property type="entry name" value="Sel1"/>
    <property type="match status" value="6"/>
</dbReference>
<proteinExistence type="predicted"/>
<name>A0ABM0GUX8_SACKO</name>
<dbReference type="SUPFAM" id="SSF81901">
    <property type="entry name" value="HCP-like"/>
    <property type="match status" value="2"/>
</dbReference>
<dbReference type="GeneID" id="100370268"/>
<dbReference type="Proteomes" id="UP000694865">
    <property type="component" value="Unplaced"/>
</dbReference>
<evidence type="ECO:0000313" key="3">
    <source>
        <dbReference type="RefSeq" id="XP_002737895.1"/>
    </source>
</evidence>
<feature type="compositionally biased region" description="Polar residues" evidence="1">
    <location>
        <begin position="430"/>
        <end position="442"/>
    </location>
</feature>
<feature type="region of interest" description="Disordered" evidence="1">
    <location>
        <begin position="430"/>
        <end position="461"/>
    </location>
</feature>
<gene>
    <name evidence="3" type="primary">LOC100370268</name>
</gene>
<dbReference type="PANTHER" id="PTHR45011:SF1">
    <property type="entry name" value="DAP3-BINDING CELL DEATH ENHANCER 1"/>
    <property type="match status" value="1"/>
</dbReference>
<dbReference type="InterPro" id="IPR052748">
    <property type="entry name" value="ISR_Activator"/>
</dbReference>
<organism evidence="2 3">
    <name type="scientific">Saccoglossus kowalevskii</name>
    <name type="common">Acorn worm</name>
    <dbReference type="NCBI Taxonomy" id="10224"/>
    <lineage>
        <taxon>Eukaryota</taxon>
        <taxon>Metazoa</taxon>
        <taxon>Hemichordata</taxon>
        <taxon>Enteropneusta</taxon>
        <taxon>Harrimaniidae</taxon>
        <taxon>Saccoglossus</taxon>
    </lineage>
</organism>
<dbReference type="InterPro" id="IPR006597">
    <property type="entry name" value="Sel1-like"/>
</dbReference>
<sequence>MWRIVHNVQRGFRQFTYNQPLRTTNLSQQNKNQDEDKTSSYHYHNGLVPPDRQVARIHCGVSSDHGGGDGNRQREDWNSFKQRFSWSTCHGSSTVCEAMGWGTAIAVGLHLCRNIGRIDWVTDDDKTRFQRALGRFALAMPRTFKDRLATTRMSVVTEGTKQQDSTEQTPEQLLLEVRSKFESLADESTGTVLNAVGLNYVEKRNFVKAAEEFRQASDMGHGKAMYNLGICYEQGMGVSQSLAKAAEYYKQAADKGHPMALYNLAVFHLMGLAGLKKDTQKAIDLMENAAEQGLLQAQSYLGVYYTEAPHRNLEKAFELFQGAAASEDAESQYYLGICYEQGWGNGKNTAKAADLYAKAAHQGHAGAQYNLAVFYEMGLGGLPIDKSYAKDLYKLASESGSQLAAQGIARIEKDEKIALLESAVNKPLPSQHSVPNFENTKPISKPKSLHASVSSPALTSLAETPNNNKQEILGMRKQSQSVLNLCLPSLFQFEDYPVCEADIKGSQDDMYGISIDFDGNDWLSQFGLGISNTNNNLHTGHFGFSSIIQSGS</sequence>
<dbReference type="InterPro" id="IPR011990">
    <property type="entry name" value="TPR-like_helical_dom_sf"/>
</dbReference>
<evidence type="ECO:0000256" key="1">
    <source>
        <dbReference type="SAM" id="MobiDB-lite"/>
    </source>
</evidence>
<dbReference type="SMART" id="SM00671">
    <property type="entry name" value="SEL1"/>
    <property type="match status" value="5"/>
</dbReference>
<protein>
    <submittedName>
        <fullName evidence="3">Uncharacterized protein LOC100370268</fullName>
    </submittedName>
</protein>
<dbReference type="PANTHER" id="PTHR45011">
    <property type="entry name" value="DAP3-BINDING CELL DEATH ENHANCER 1"/>
    <property type="match status" value="1"/>
</dbReference>
<feature type="compositionally biased region" description="Polar residues" evidence="1">
    <location>
        <begin position="451"/>
        <end position="461"/>
    </location>
</feature>
<keyword evidence="2" id="KW-1185">Reference proteome</keyword>
<reference evidence="3" key="1">
    <citation type="submission" date="2025-08" db="UniProtKB">
        <authorList>
            <consortium name="RefSeq"/>
        </authorList>
    </citation>
    <scope>IDENTIFICATION</scope>
    <source>
        <tissue evidence="3">Testes</tissue>
    </source>
</reference>
<accession>A0ABM0GUX8</accession>